<evidence type="ECO:0000313" key="2">
    <source>
        <dbReference type="EMBL" id="KAA9324472.1"/>
    </source>
</evidence>
<reference evidence="3 5" key="2">
    <citation type="submission" date="2024-04" db="EMBL/GenBank/DDBJ databases">
        <title>Three lactobacilli isolated from voided urine samples from females with type 2 diabetes.</title>
        <authorList>
            <person name="Kula A."/>
            <person name="Stegman N."/>
            <person name="Putonti C."/>
        </authorList>
    </citation>
    <scope>NUCLEOTIDE SEQUENCE [LARGE SCALE GENOMIC DNA]</scope>
    <source>
        <strain evidence="3 5">1855</strain>
    </source>
</reference>
<feature type="transmembrane region" description="Helical" evidence="1">
    <location>
        <begin position="55"/>
        <end position="72"/>
    </location>
</feature>
<dbReference type="Proteomes" id="UP001385848">
    <property type="component" value="Unassembled WGS sequence"/>
</dbReference>
<sequence length="124" mass="13748">MRTFSIVLLLIIAIEHLFIAFLEMTATPQKQAKAFGVDEEFLKQADARISMANQGIYNAMLAVIIILGQWIFTGINTVYANLLFSSFVCVVGFFGGLTVNKKIYFVQMLPGLVALIISCLGLYM</sequence>
<feature type="transmembrane region" description="Helical" evidence="1">
    <location>
        <begin position="6"/>
        <end position="24"/>
    </location>
</feature>
<feature type="transmembrane region" description="Helical" evidence="1">
    <location>
        <begin position="78"/>
        <end position="97"/>
    </location>
</feature>
<protein>
    <submittedName>
        <fullName evidence="2">DUF1304 domain-containing protein</fullName>
    </submittedName>
</protein>
<accession>A0A5N1IFP9</accession>
<comment type="caution">
    <text evidence="2">The sequence shown here is derived from an EMBL/GenBank/DDBJ whole genome shotgun (WGS) entry which is preliminary data.</text>
</comment>
<dbReference type="RefSeq" id="WP_006585556.1">
    <property type="nucleotide sequence ID" value="NZ_CATOUV010000001.1"/>
</dbReference>
<feature type="transmembrane region" description="Helical" evidence="1">
    <location>
        <begin position="104"/>
        <end position="123"/>
    </location>
</feature>
<proteinExistence type="predicted"/>
<reference evidence="2 4" key="1">
    <citation type="submission" date="2019-09" db="EMBL/GenBank/DDBJ databases">
        <title>Draft genome sequence assemblies of isolates from the urinary tract.</title>
        <authorList>
            <person name="Mores C.R."/>
            <person name="Putonti C."/>
            <person name="Wolfe A.J."/>
        </authorList>
    </citation>
    <scope>NUCLEOTIDE SEQUENCE [LARGE SCALE GENOMIC DNA]</scope>
    <source>
        <strain evidence="2 4">UMB246</strain>
    </source>
</reference>
<dbReference type="EMBL" id="VYWW01000001">
    <property type="protein sequence ID" value="KAA9324472.1"/>
    <property type="molecule type" value="Genomic_DNA"/>
</dbReference>
<keyword evidence="1" id="KW-0812">Transmembrane</keyword>
<dbReference type="KEGG" id="lje:BUE77_08030"/>
<dbReference type="EMBL" id="JBBVUL010000015">
    <property type="protein sequence ID" value="MEL0565730.1"/>
    <property type="molecule type" value="Genomic_DNA"/>
</dbReference>
<keyword evidence="1" id="KW-0472">Membrane</keyword>
<organism evidence="2 4">
    <name type="scientific">Lactobacillus jensenii</name>
    <dbReference type="NCBI Taxonomy" id="109790"/>
    <lineage>
        <taxon>Bacteria</taxon>
        <taxon>Bacillati</taxon>
        <taxon>Bacillota</taxon>
        <taxon>Bacilli</taxon>
        <taxon>Lactobacillales</taxon>
        <taxon>Lactobacillaceae</taxon>
        <taxon>Lactobacillus</taxon>
    </lineage>
</organism>
<name>A0A5N1IFP9_LACJE</name>
<evidence type="ECO:0000313" key="5">
    <source>
        <dbReference type="Proteomes" id="UP001385848"/>
    </source>
</evidence>
<dbReference type="PANTHER" id="PTHR38446">
    <property type="entry name" value="BLL0914 PROTEIN"/>
    <property type="match status" value="1"/>
</dbReference>
<dbReference type="InterPro" id="IPR009732">
    <property type="entry name" value="DUF1304"/>
</dbReference>
<dbReference type="Pfam" id="PF06993">
    <property type="entry name" value="DUF1304"/>
    <property type="match status" value="1"/>
</dbReference>
<dbReference type="PANTHER" id="PTHR38446:SF1">
    <property type="entry name" value="BLL0914 PROTEIN"/>
    <property type="match status" value="1"/>
</dbReference>
<keyword evidence="1" id="KW-1133">Transmembrane helix</keyword>
<keyword evidence="5" id="KW-1185">Reference proteome</keyword>
<dbReference type="AlphaFoldDB" id="A0A5N1IFP9"/>
<evidence type="ECO:0000256" key="1">
    <source>
        <dbReference type="SAM" id="Phobius"/>
    </source>
</evidence>
<dbReference type="Proteomes" id="UP000327236">
    <property type="component" value="Unassembled WGS sequence"/>
</dbReference>
<dbReference type="GeneID" id="31743668"/>
<evidence type="ECO:0000313" key="4">
    <source>
        <dbReference type="Proteomes" id="UP000327236"/>
    </source>
</evidence>
<gene>
    <name evidence="3" type="ORF">AAC431_07385</name>
    <name evidence="2" type="ORF">F6H94_00465</name>
</gene>
<evidence type="ECO:0000313" key="3">
    <source>
        <dbReference type="EMBL" id="MEL0565730.1"/>
    </source>
</evidence>
<dbReference type="OrthoDB" id="9803832at2"/>